<proteinExistence type="predicted"/>
<name>A0ACC2M9K6_PERAE</name>
<evidence type="ECO:0000313" key="1">
    <source>
        <dbReference type="EMBL" id="KAJ8642337.1"/>
    </source>
</evidence>
<comment type="caution">
    <text evidence="1">The sequence shown here is derived from an EMBL/GenBank/DDBJ whole genome shotgun (WGS) entry which is preliminary data.</text>
</comment>
<organism evidence="1 2">
    <name type="scientific">Persea americana</name>
    <name type="common">Avocado</name>
    <dbReference type="NCBI Taxonomy" id="3435"/>
    <lineage>
        <taxon>Eukaryota</taxon>
        <taxon>Viridiplantae</taxon>
        <taxon>Streptophyta</taxon>
        <taxon>Embryophyta</taxon>
        <taxon>Tracheophyta</taxon>
        <taxon>Spermatophyta</taxon>
        <taxon>Magnoliopsida</taxon>
        <taxon>Magnoliidae</taxon>
        <taxon>Laurales</taxon>
        <taxon>Lauraceae</taxon>
        <taxon>Persea</taxon>
    </lineage>
</organism>
<sequence>MSLYRGITVEVSGRFSIAALSVYAIAETLVNGTAYKRNSAQKSDGLWIFCRSRTLSRALVREKAKLLPAAMAEVEIDGLELEAMRRDDHSWHPCQVSLSPCTVGGSGLVVDFENCTTGDIISTEKEAVARLRIRSVPLQDGDCFHINEGEHILAMHGTQLRSLFFDAEVEKILRVRHSLRVHCRCTFTIKWLHPNMKGEITNVSSSSVRKLARYNIQSHPIVAAFLNSMSPLHSSDRTPSLTFLEDTGDKTGLQRLLEEQIEEISKVADAPTGAVSDEVLLGVRKVEHAGRTRSKAFVASDISFLHDKTRSKNDFTASTKKQGEVKLDMESKDLPLFQLSPEERFQESSCLSPLAARARLASLMYELPQNPEISIYHVEKEGYLDTSQNTPAKHMNVVSLGVTRMFMNSDICIQENLSVASNHSSVAASVPVASNPIEISNCTFGEPMLGSISLAPSRKRSVDKFQLEDSYETVTLQEKSIPMPQMPEDRKSNASTITARFTHSAMNRKSNSTTITARANRSTIQDMGNGTHKIKLKPPAKDGNLNSPTMTKRLTRSAIQKEIGHSVNEVDMSSSTKDAEPNNLTRMTRITRSANQKEAGKSVDYFELEPSTKDGNLNSPVMANNTTITRMATHSTIQDMGNETDKVKLKPPSKDGNLNSPTMTKRLTRSAIQKEMSKRLTCSAIQQEIGHLVNKVDISPSTKDAERNSLSRKTRITRSANQEAAGKSVTDSELEPSTKDGNLNSPAMTKRLTRSAFQKGLGSSVNEVRMGSSAEDGESNSATMTRITRSANQKRAGKSVNEIKTESSSKDGRLNTPSMTKVSVAIQNDMENSVCEDMRTSPTKETKLNSPSMPARLTRSASRKEMGNSVKELKLVSSTEEGRPAITTRLARSTSREGMMNSVNDIKLESSTKERKLSSPTIRTRSTHSAIHKEVGTDVDEIKINFETEEWKSHSPLTTTRLTRSAFHREMGSSVDEVELESAAKDTKLDYPPISRRLTRSAARKDMGNSIDEVNVDSSTKGKKLNSPDITLLTHFTSQKEMGYSVEKVKLDSSVKGQKLNSTCISSRLTRSAVRKEWENITSEAETELERGKSTQDLGVGDPVELVTPENKGPKKRLFSSSFDADSNASQGKRKMVKVSSTIIIINDSEGGISARSEGSKVRKPQLRFSHRLRFLPRTRSQRRSLSSC</sequence>
<keyword evidence="2" id="KW-1185">Reference proteome</keyword>
<dbReference type="EMBL" id="CM056813">
    <property type="protein sequence ID" value="KAJ8642337.1"/>
    <property type="molecule type" value="Genomic_DNA"/>
</dbReference>
<dbReference type="Proteomes" id="UP001234297">
    <property type="component" value="Chromosome 5"/>
</dbReference>
<protein>
    <submittedName>
        <fullName evidence="1">Uncharacterized protein</fullName>
    </submittedName>
</protein>
<accession>A0ACC2M9K6</accession>
<gene>
    <name evidence="1" type="ORF">MRB53_019031</name>
</gene>
<reference evidence="1 2" key="1">
    <citation type="journal article" date="2022" name="Hortic Res">
        <title>A haplotype resolved chromosomal level avocado genome allows analysis of novel avocado genes.</title>
        <authorList>
            <person name="Nath O."/>
            <person name="Fletcher S.J."/>
            <person name="Hayward A."/>
            <person name="Shaw L.M."/>
            <person name="Masouleh A.K."/>
            <person name="Furtado A."/>
            <person name="Henry R.J."/>
            <person name="Mitter N."/>
        </authorList>
    </citation>
    <scope>NUCLEOTIDE SEQUENCE [LARGE SCALE GENOMIC DNA]</scope>
    <source>
        <strain evidence="2">cv. Hass</strain>
    </source>
</reference>
<evidence type="ECO:0000313" key="2">
    <source>
        <dbReference type="Proteomes" id="UP001234297"/>
    </source>
</evidence>